<keyword evidence="1" id="KW-0175">Coiled coil</keyword>
<dbReference type="EMBL" id="JASMQC010000013">
    <property type="protein sequence ID" value="KAK1940992.1"/>
    <property type="molecule type" value="Genomic_DNA"/>
</dbReference>
<evidence type="ECO:0000256" key="1">
    <source>
        <dbReference type="SAM" id="Coils"/>
    </source>
</evidence>
<feature type="coiled-coil region" evidence="1">
    <location>
        <begin position="241"/>
        <end position="297"/>
    </location>
</feature>
<dbReference type="Proteomes" id="UP001259832">
    <property type="component" value="Unassembled WGS sequence"/>
</dbReference>
<comment type="caution">
    <text evidence="2">The sequence shown here is derived from an EMBL/GenBank/DDBJ whole genome shotgun (WGS) entry which is preliminary data.</text>
</comment>
<evidence type="ECO:0000313" key="3">
    <source>
        <dbReference type="Proteomes" id="UP001259832"/>
    </source>
</evidence>
<reference evidence="2" key="1">
    <citation type="submission" date="2023-08" db="EMBL/GenBank/DDBJ databases">
        <title>Reference Genome Resource for the Citrus Pathogen Phytophthora citrophthora.</title>
        <authorList>
            <person name="Moller H."/>
            <person name="Coetzee B."/>
            <person name="Rose L.J."/>
            <person name="Van Niekerk J.M."/>
        </authorList>
    </citation>
    <scope>NUCLEOTIDE SEQUENCE</scope>
    <source>
        <strain evidence="2">STE-U-9442</strain>
    </source>
</reference>
<keyword evidence="3" id="KW-1185">Reference proteome</keyword>
<gene>
    <name evidence="2" type="ORF">P3T76_007698</name>
</gene>
<organism evidence="2 3">
    <name type="scientific">Phytophthora citrophthora</name>
    <dbReference type="NCBI Taxonomy" id="4793"/>
    <lineage>
        <taxon>Eukaryota</taxon>
        <taxon>Sar</taxon>
        <taxon>Stramenopiles</taxon>
        <taxon>Oomycota</taxon>
        <taxon>Peronosporomycetes</taxon>
        <taxon>Peronosporales</taxon>
        <taxon>Peronosporaceae</taxon>
        <taxon>Phytophthora</taxon>
    </lineage>
</organism>
<protein>
    <submittedName>
        <fullName evidence="2">Uncharacterized protein</fullName>
    </submittedName>
</protein>
<name>A0AAD9GM64_9STRA</name>
<accession>A0AAD9GM64</accession>
<evidence type="ECO:0000313" key="2">
    <source>
        <dbReference type="EMBL" id="KAK1940992.1"/>
    </source>
</evidence>
<dbReference type="AlphaFoldDB" id="A0AAD9GM64"/>
<proteinExistence type="predicted"/>
<sequence length="436" mass="48461">MALVMQGLPCAQLLDHPNLAAGSDEDLTMPVDIPLAEALMACDDLDNGSDPPQKKRKLPEDNMKIHAYVNRIVKCAAEAQEKAKPTASLTSHSFRRGGAQHANSDPLLSAQWIFDRGSWNMTATNKAFAYVFSTTSEDQKVSRVLSGWDSSQKPAVPTLSWFDSSRRQQALKLGNLLFQSSVCAQDPTKRLNARNAEVLTASLIQHFPEILNRYPICLYATRMRQYRMTAGVTKSQVFAWSSELQSKATKQELEAAEETEENFSRKIKLINHQNCIIGELMAMNRALTDRVNLLQNQLNPPQDDSQNALGASEQAAAAPIVQDDVGNNHKSCGSKAHPMSPAAIWFAWHAKMPRMWDVCTDRQKKSAYKQIVNYMKLFLQNGLSWISRRQDTAMKFFITELRQNLSSSNFWTVTALNAGTDPLCSSSSASSIVTGS</sequence>